<proteinExistence type="predicted"/>
<protein>
    <submittedName>
        <fullName evidence="1">Uncharacterized protein</fullName>
    </submittedName>
</protein>
<dbReference type="Proteomes" id="UP000257014">
    <property type="component" value="Unassembled WGS sequence"/>
</dbReference>
<dbReference type="AlphaFoldDB" id="A0A3E0K295"/>
<accession>A0A3E0K295</accession>
<name>A0A3E0K295_9BACI</name>
<comment type="caution">
    <text evidence="1">The sequence shown here is derived from an EMBL/GenBank/DDBJ whole genome shotgun (WGS) entry which is preliminary data.</text>
</comment>
<dbReference type="EMBL" id="QEWE01000022">
    <property type="protein sequence ID" value="REJ27224.1"/>
    <property type="molecule type" value="Genomic_DNA"/>
</dbReference>
<evidence type="ECO:0000313" key="1">
    <source>
        <dbReference type="EMBL" id="REJ27224.1"/>
    </source>
</evidence>
<evidence type="ECO:0000313" key="2">
    <source>
        <dbReference type="Proteomes" id="UP000257014"/>
    </source>
</evidence>
<organism evidence="1 2">
    <name type="scientific">Caldibacillus debilis</name>
    <dbReference type="NCBI Taxonomy" id="301148"/>
    <lineage>
        <taxon>Bacteria</taxon>
        <taxon>Bacillati</taxon>
        <taxon>Bacillota</taxon>
        <taxon>Bacilli</taxon>
        <taxon>Bacillales</taxon>
        <taxon>Bacillaceae</taxon>
        <taxon>Caldibacillus</taxon>
    </lineage>
</organism>
<sequence>MRLSAIFIGWFIILKFWFNMEKNMFDMNEKITVILEKMFITAGKMSVIAAVVQHPRHFFKIIALIADTGPHVQSLRNPNGLPGERIGVQPSEANFPDRFGFSGIRERRLPLLSENDG</sequence>
<reference evidence="1 2" key="1">
    <citation type="submission" date="2018-03" db="EMBL/GenBank/DDBJ databases">
        <authorList>
            <person name="Keele B.F."/>
        </authorList>
    </citation>
    <scope>NUCLEOTIDE SEQUENCE [LARGE SCALE GENOMIC DNA]</scope>
    <source>
        <strain evidence="1">ZCTH4_d</strain>
    </source>
</reference>
<gene>
    <name evidence="1" type="ORF">C6P37_12265</name>
</gene>